<proteinExistence type="inferred from homology"/>
<evidence type="ECO:0000256" key="2">
    <source>
        <dbReference type="ARBA" id="ARBA00023002"/>
    </source>
</evidence>
<name>A0A917CW99_9BACL</name>
<dbReference type="PRINTS" id="PR00081">
    <property type="entry name" value="GDHRDH"/>
</dbReference>
<sequence>MSNIKDKVVIITGASSGVGEATAKELASKSAKLVLAARREDRLQKLQEEIQIYKVTDVASHEQMEELANYALKEFGEIDVMVNNAGVMPLSSIYEKKIKEWGFAIEQPSDVAINEMIVGH</sequence>
<keyword evidence="4" id="KW-1185">Reference proteome</keyword>
<reference evidence="3" key="1">
    <citation type="journal article" date="2014" name="Int. J. Syst. Evol. Microbiol.">
        <title>Complete genome sequence of Corynebacterium casei LMG S-19264T (=DSM 44701T), isolated from a smear-ripened cheese.</title>
        <authorList>
            <consortium name="US DOE Joint Genome Institute (JGI-PGF)"/>
            <person name="Walter F."/>
            <person name="Albersmeier A."/>
            <person name="Kalinowski J."/>
            <person name="Ruckert C."/>
        </authorList>
    </citation>
    <scope>NUCLEOTIDE SEQUENCE</scope>
    <source>
        <strain evidence="3">CGMCC 1.16134</strain>
    </source>
</reference>
<dbReference type="InterPro" id="IPR036291">
    <property type="entry name" value="NAD(P)-bd_dom_sf"/>
</dbReference>
<evidence type="ECO:0000313" key="4">
    <source>
        <dbReference type="Proteomes" id="UP000637643"/>
    </source>
</evidence>
<dbReference type="PANTHER" id="PTHR44196">
    <property type="entry name" value="DEHYDROGENASE/REDUCTASE SDR FAMILY MEMBER 7B"/>
    <property type="match status" value="1"/>
</dbReference>
<gene>
    <name evidence="3" type="ORF">GCM10010912_50970</name>
</gene>
<dbReference type="InterPro" id="IPR002347">
    <property type="entry name" value="SDR_fam"/>
</dbReference>
<dbReference type="SUPFAM" id="SSF51735">
    <property type="entry name" value="NAD(P)-binding Rossmann-fold domains"/>
    <property type="match status" value="1"/>
</dbReference>
<evidence type="ECO:0000313" key="3">
    <source>
        <dbReference type="EMBL" id="GGF99935.1"/>
    </source>
</evidence>
<dbReference type="AlphaFoldDB" id="A0A917CW99"/>
<dbReference type="PANTHER" id="PTHR44196:SF1">
    <property type="entry name" value="DEHYDROGENASE_REDUCTASE SDR FAMILY MEMBER 7B"/>
    <property type="match status" value="1"/>
</dbReference>
<protein>
    <recommendedName>
        <fullName evidence="5">SDR family NAD(P)-dependent oxidoreductase</fullName>
    </recommendedName>
</protein>
<dbReference type="Proteomes" id="UP000637643">
    <property type="component" value="Unassembled WGS sequence"/>
</dbReference>
<dbReference type="Pfam" id="PF00106">
    <property type="entry name" value="adh_short"/>
    <property type="match status" value="1"/>
</dbReference>
<dbReference type="EMBL" id="BMKR01000029">
    <property type="protein sequence ID" value="GGF99935.1"/>
    <property type="molecule type" value="Genomic_DNA"/>
</dbReference>
<keyword evidence="2" id="KW-0560">Oxidoreductase</keyword>
<comment type="caution">
    <text evidence="3">The sequence shown here is derived from an EMBL/GenBank/DDBJ whole genome shotgun (WGS) entry which is preliminary data.</text>
</comment>
<dbReference type="GO" id="GO:0016020">
    <property type="term" value="C:membrane"/>
    <property type="evidence" value="ECO:0007669"/>
    <property type="project" value="TreeGrafter"/>
</dbReference>
<accession>A0A917CW99</accession>
<reference evidence="3" key="2">
    <citation type="submission" date="2020-09" db="EMBL/GenBank/DDBJ databases">
        <authorList>
            <person name="Sun Q."/>
            <person name="Zhou Y."/>
        </authorList>
    </citation>
    <scope>NUCLEOTIDE SEQUENCE</scope>
    <source>
        <strain evidence="3">CGMCC 1.16134</strain>
    </source>
</reference>
<dbReference type="GO" id="GO:0016491">
    <property type="term" value="F:oxidoreductase activity"/>
    <property type="evidence" value="ECO:0007669"/>
    <property type="project" value="UniProtKB-KW"/>
</dbReference>
<comment type="similarity">
    <text evidence="1">Belongs to the short-chain dehydrogenases/reductases (SDR) family.</text>
</comment>
<evidence type="ECO:0000256" key="1">
    <source>
        <dbReference type="ARBA" id="ARBA00006484"/>
    </source>
</evidence>
<evidence type="ECO:0008006" key="5">
    <source>
        <dbReference type="Google" id="ProtNLM"/>
    </source>
</evidence>
<organism evidence="3 4">
    <name type="scientific">Paenibacillus albidus</name>
    <dbReference type="NCBI Taxonomy" id="2041023"/>
    <lineage>
        <taxon>Bacteria</taxon>
        <taxon>Bacillati</taxon>
        <taxon>Bacillota</taxon>
        <taxon>Bacilli</taxon>
        <taxon>Bacillales</taxon>
        <taxon>Paenibacillaceae</taxon>
        <taxon>Paenibacillus</taxon>
    </lineage>
</organism>
<dbReference type="Gene3D" id="3.40.50.720">
    <property type="entry name" value="NAD(P)-binding Rossmann-like Domain"/>
    <property type="match status" value="1"/>
</dbReference>